<comment type="caution">
    <text evidence="1">The sequence shown here is derived from an EMBL/GenBank/DDBJ whole genome shotgun (WGS) entry which is preliminary data.</text>
</comment>
<reference evidence="2" key="1">
    <citation type="journal article" date="2019" name="Int. J. Syst. Evol. Microbiol.">
        <title>The Global Catalogue of Microorganisms (GCM) 10K type strain sequencing project: providing services to taxonomists for standard genome sequencing and annotation.</title>
        <authorList>
            <consortium name="The Broad Institute Genomics Platform"/>
            <consortium name="The Broad Institute Genome Sequencing Center for Infectious Disease"/>
            <person name="Wu L."/>
            <person name="Ma J."/>
        </authorList>
    </citation>
    <scope>NUCLEOTIDE SEQUENCE [LARGE SCALE GENOMIC DNA]</scope>
    <source>
        <strain evidence="2">NBRC 110044</strain>
    </source>
</reference>
<protein>
    <submittedName>
        <fullName evidence="1">Uncharacterized protein</fullName>
    </submittedName>
</protein>
<dbReference type="EMBL" id="BSOG01000001">
    <property type="protein sequence ID" value="GLR12055.1"/>
    <property type="molecule type" value="Genomic_DNA"/>
</dbReference>
<dbReference type="Proteomes" id="UP001156706">
    <property type="component" value="Unassembled WGS sequence"/>
</dbReference>
<sequence>MILDFELSPADDARKEIASVLTHIDRFLQGRENGLAHASKDDLKAYLKSMFNFSTDVLSMVVTKEAYALELELGYVKVVCKLKRY</sequence>
<proteinExistence type="predicted"/>
<keyword evidence="2" id="KW-1185">Reference proteome</keyword>
<gene>
    <name evidence="1" type="ORF">GCM10007907_08450</name>
</gene>
<name>A0ABQ5YFC5_9NEIS</name>
<accession>A0ABQ5YFC5</accession>
<evidence type="ECO:0000313" key="2">
    <source>
        <dbReference type="Proteomes" id="UP001156706"/>
    </source>
</evidence>
<evidence type="ECO:0000313" key="1">
    <source>
        <dbReference type="EMBL" id="GLR12055.1"/>
    </source>
</evidence>
<organism evidence="1 2">
    <name type="scientific">Chitinimonas prasina</name>
    <dbReference type="NCBI Taxonomy" id="1434937"/>
    <lineage>
        <taxon>Bacteria</taxon>
        <taxon>Pseudomonadati</taxon>
        <taxon>Pseudomonadota</taxon>
        <taxon>Betaproteobacteria</taxon>
        <taxon>Neisseriales</taxon>
        <taxon>Chitinibacteraceae</taxon>
        <taxon>Chitinimonas</taxon>
    </lineage>
</organism>